<comment type="caution">
    <text evidence="1">The sequence shown here is derived from an EMBL/GenBank/DDBJ whole genome shotgun (WGS) entry which is preliminary data.</text>
</comment>
<evidence type="ECO:0000313" key="2">
    <source>
        <dbReference type="Proteomes" id="UP000033423"/>
    </source>
</evidence>
<organism evidence="1 2">
    <name type="scientific">Candidatus Magnetobacterium bavaricum</name>
    <dbReference type="NCBI Taxonomy" id="29290"/>
    <lineage>
        <taxon>Bacteria</taxon>
        <taxon>Pseudomonadati</taxon>
        <taxon>Nitrospirota</taxon>
        <taxon>Thermodesulfovibrionia</taxon>
        <taxon>Thermodesulfovibrionales</taxon>
        <taxon>Candidatus Magnetobacteriaceae</taxon>
        <taxon>Candidatus Magnetobacterium</taxon>
    </lineage>
</organism>
<name>A0A0F3GTA7_9BACT</name>
<sequence length="91" mass="9671">MDIGCPGGAGPGPDRVGFLSVVSGCVSFVTIFIGGGEVVCYSRGGFIYVSPTRQKPSVPFEVPMVWSDPVCIETAYFKGNTTIQRSWCTEA</sequence>
<proteinExistence type="predicted"/>
<keyword evidence="2" id="KW-1185">Reference proteome</keyword>
<dbReference type="EMBL" id="LACI01001121">
    <property type="protein sequence ID" value="KJU85205.1"/>
    <property type="molecule type" value="Genomic_DNA"/>
</dbReference>
<gene>
    <name evidence="1" type="ORF">MBAV_002604</name>
</gene>
<protein>
    <submittedName>
        <fullName evidence="1">Uncharacterized protein</fullName>
    </submittedName>
</protein>
<accession>A0A0F3GTA7</accession>
<reference evidence="1 2" key="1">
    <citation type="submission" date="2015-02" db="EMBL/GenBank/DDBJ databases">
        <title>Single-cell genomics of uncultivated deep-branching MTB reveals a conserved set of magnetosome genes.</title>
        <authorList>
            <person name="Kolinko S."/>
            <person name="Richter M."/>
            <person name="Glockner F.O."/>
            <person name="Brachmann A."/>
            <person name="Schuler D."/>
        </authorList>
    </citation>
    <scope>NUCLEOTIDE SEQUENCE [LARGE SCALE GENOMIC DNA]</scope>
    <source>
        <strain evidence="1">TM-1</strain>
    </source>
</reference>
<evidence type="ECO:0000313" key="1">
    <source>
        <dbReference type="EMBL" id="KJU85205.1"/>
    </source>
</evidence>
<dbReference type="AlphaFoldDB" id="A0A0F3GTA7"/>
<dbReference type="Proteomes" id="UP000033423">
    <property type="component" value="Unassembled WGS sequence"/>
</dbReference>